<accession>A0A072V1X6</accession>
<reference evidence="1 3" key="1">
    <citation type="journal article" date="2011" name="Nature">
        <title>The Medicago genome provides insight into the evolution of rhizobial symbioses.</title>
        <authorList>
            <person name="Young N.D."/>
            <person name="Debelle F."/>
            <person name="Oldroyd G.E."/>
            <person name="Geurts R."/>
            <person name="Cannon S.B."/>
            <person name="Udvardi M.K."/>
            <person name="Benedito V.A."/>
            <person name="Mayer K.F."/>
            <person name="Gouzy J."/>
            <person name="Schoof H."/>
            <person name="Van de Peer Y."/>
            <person name="Proost S."/>
            <person name="Cook D.R."/>
            <person name="Meyers B.C."/>
            <person name="Spannagl M."/>
            <person name="Cheung F."/>
            <person name="De Mita S."/>
            <person name="Krishnakumar V."/>
            <person name="Gundlach H."/>
            <person name="Zhou S."/>
            <person name="Mudge J."/>
            <person name="Bharti A.K."/>
            <person name="Murray J.D."/>
            <person name="Naoumkina M.A."/>
            <person name="Rosen B."/>
            <person name="Silverstein K.A."/>
            <person name="Tang H."/>
            <person name="Rombauts S."/>
            <person name="Zhao P.X."/>
            <person name="Zhou P."/>
            <person name="Barbe V."/>
            <person name="Bardou P."/>
            <person name="Bechner M."/>
            <person name="Bellec A."/>
            <person name="Berger A."/>
            <person name="Berges H."/>
            <person name="Bidwell S."/>
            <person name="Bisseling T."/>
            <person name="Choisne N."/>
            <person name="Couloux A."/>
            <person name="Denny R."/>
            <person name="Deshpande S."/>
            <person name="Dai X."/>
            <person name="Doyle J.J."/>
            <person name="Dudez A.M."/>
            <person name="Farmer A.D."/>
            <person name="Fouteau S."/>
            <person name="Franken C."/>
            <person name="Gibelin C."/>
            <person name="Gish J."/>
            <person name="Goldstein S."/>
            <person name="Gonzalez A.J."/>
            <person name="Green P.J."/>
            <person name="Hallab A."/>
            <person name="Hartog M."/>
            <person name="Hua A."/>
            <person name="Humphray S.J."/>
            <person name="Jeong D.H."/>
            <person name="Jing Y."/>
            <person name="Jocker A."/>
            <person name="Kenton S.M."/>
            <person name="Kim D.J."/>
            <person name="Klee K."/>
            <person name="Lai H."/>
            <person name="Lang C."/>
            <person name="Lin S."/>
            <person name="Macmil S.L."/>
            <person name="Magdelenat G."/>
            <person name="Matthews L."/>
            <person name="McCorrison J."/>
            <person name="Monaghan E.L."/>
            <person name="Mun J.H."/>
            <person name="Najar F.Z."/>
            <person name="Nicholson C."/>
            <person name="Noirot C."/>
            <person name="O'Bleness M."/>
            <person name="Paule C.R."/>
            <person name="Poulain J."/>
            <person name="Prion F."/>
            <person name="Qin B."/>
            <person name="Qu C."/>
            <person name="Retzel E.F."/>
            <person name="Riddle C."/>
            <person name="Sallet E."/>
            <person name="Samain S."/>
            <person name="Samson N."/>
            <person name="Sanders I."/>
            <person name="Saurat O."/>
            <person name="Scarpelli C."/>
            <person name="Schiex T."/>
            <person name="Segurens B."/>
            <person name="Severin A.J."/>
            <person name="Sherrier D.J."/>
            <person name="Shi R."/>
            <person name="Sims S."/>
            <person name="Singer S.R."/>
            <person name="Sinharoy S."/>
            <person name="Sterck L."/>
            <person name="Viollet A."/>
            <person name="Wang B.B."/>
            <person name="Wang K."/>
            <person name="Wang M."/>
            <person name="Wang X."/>
            <person name="Warfsmann J."/>
            <person name="Weissenbach J."/>
            <person name="White D.D."/>
            <person name="White J.D."/>
            <person name="Wiley G.B."/>
            <person name="Wincker P."/>
            <person name="Xing Y."/>
            <person name="Yang L."/>
            <person name="Yao Z."/>
            <person name="Ying F."/>
            <person name="Zhai J."/>
            <person name="Zhou L."/>
            <person name="Zuber A."/>
            <person name="Denarie J."/>
            <person name="Dixon R.A."/>
            <person name="May G.D."/>
            <person name="Schwartz D.C."/>
            <person name="Rogers J."/>
            <person name="Quetier F."/>
            <person name="Town C.D."/>
            <person name="Roe B.A."/>
        </authorList>
    </citation>
    <scope>NUCLEOTIDE SEQUENCE [LARGE SCALE GENOMIC DNA]</scope>
    <source>
        <strain evidence="1">A17</strain>
        <strain evidence="2 3">cv. Jemalong A17</strain>
    </source>
</reference>
<keyword evidence="1" id="KW-0472">Membrane</keyword>
<evidence type="ECO:0000313" key="3">
    <source>
        <dbReference type="Proteomes" id="UP000002051"/>
    </source>
</evidence>
<organism evidence="1 3">
    <name type="scientific">Medicago truncatula</name>
    <name type="common">Barrel medic</name>
    <name type="synonym">Medicago tribuloides</name>
    <dbReference type="NCBI Taxonomy" id="3880"/>
    <lineage>
        <taxon>Eukaryota</taxon>
        <taxon>Viridiplantae</taxon>
        <taxon>Streptophyta</taxon>
        <taxon>Embryophyta</taxon>
        <taxon>Tracheophyta</taxon>
        <taxon>Spermatophyta</taxon>
        <taxon>Magnoliopsida</taxon>
        <taxon>eudicotyledons</taxon>
        <taxon>Gunneridae</taxon>
        <taxon>Pentapetalae</taxon>
        <taxon>rosids</taxon>
        <taxon>fabids</taxon>
        <taxon>Fabales</taxon>
        <taxon>Fabaceae</taxon>
        <taxon>Papilionoideae</taxon>
        <taxon>50 kb inversion clade</taxon>
        <taxon>NPAAA clade</taxon>
        <taxon>Hologalegina</taxon>
        <taxon>IRL clade</taxon>
        <taxon>Trifolieae</taxon>
        <taxon>Medicago</taxon>
    </lineage>
</organism>
<sequence length="117" mass="13619">MSTSNKVLAFFALFEKIGATFILLNFDCNNRSVYLFHGKWLLGLLFKNLKKEKDKEVFHLSTMSTEILVVHTSQHQGDDDGIRYARKYKKDLHIDKISGYRMKIPKKIATSVMTIKY</sequence>
<evidence type="ECO:0000313" key="1">
    <source>
        <dbReference type="EMBL" id="KEH35691.1"/>
    </source>
</evidence>
<dbReference type="AlphaFoldDB" id="A0A072V1X6"/>
<keyword evidence="3" id="KW-1185">Reference proteome</keyword>
<reference evidence="1 3" key="2">
    <citation type="journal article" date="2014" name="BMC Genomics">
        <title>An improved genome release (version Mt4.0) for the model legume Medicago truncatula.</title>
        <authorList>
            <person name="Tang H."/>
            <person name="Krishnakumar V."/>
            <person name="Bidwell S."/>
            <person name="Rosen B."/>
            <person name="Chan A."/>
            <person name="Zhou S."/>
            <person name="Gentzbittel L."/>
            <person name="Childs K.L."/>
            <person name="Yandell M."/>
            <person name="Gundlach H."/>
            <person name="Mayer K.F."/>
            <person name="Schwartz D.C."/>
            <person name="Town C.D."/>
        </authorList>
    </citation>
    <scope>GENOME REANNOTATION</scope>
    <source>
        <strain evidence="1">A17</strain>
        <strain evidence="2 3">cv. Jemalong A17</strain>
    </source>
</reference>
<gene>
    <name evidence="1" type="ordered locus">MTR_3g498765</name>
</gene>
<dbReference type="EMBL" id="CM001219">
    <property type="protein sequence ID" value="KEH35691.1"/>
    <property type="molecule type" value="Genomic_DNA"/>
</dbReference>
<dbReference type="HOGENOM" id="CLU_2088416_0_0_1"/>
<reference evidence="2" key="3">
    <citation type="submission" date="2015-04" db="UniProtKB">
        <authorList>
            <consortium name="EnsemblPlants"/>
        </authorList>
    </citation>
    <scope>IDENTIFICATION</scope>
    <source>
        <strain evidence="2">cv. Jemalong A17</strain>
    </source>
</reference>
<name>A0A072V1X6_MEDTR</name>
<proteinExistence type="predicted"/>
<protein>
    <submittedName>
        <fullName evidence="1">Transmembrane protein, putative</fullName>
    </submittedName>
</protein>
<evidence type="ECO:0000313" key="2">
    <source>
        <dbReference type="EnsemblPlants" id="KEH35691"/>
    </source>
</evidence>
<dbReference type="EnsemblPlants" id="KEH35691">
    <property type="protein sequence ID" value="KEH35691"/>
    <property type="gene ID" value="MTR_3g498765"/>
</dbReference>
<dbReference type="Proteomes" id="UP000002051">
    <property type="component" value="Chromosome 3"/>
</dbReference>
<keyword evidence="1" id="KW-0812">Transmembrane</keyword>